<comment type="caution">
    <text evidence="2">The sequence shown here is derived from an EMBL/GenBank/DDBJ whole genome shotgun (WGS) entry which is preliminary data.</text>
</comment>
<dbReference type="EMBL" id="LVLJ01003787">
    <property type="protein sequence ID" value="OAE19762.1"/>
    <property type="molecule type" value="Genomic_DNA"/>
</dbReference>
<keyword evidence="3" id="KW-1185">Reference proteome</keyword>
<accession>A0A176VHB4</accession>
<reference evidence="2" key="1">
    <citation type="submission" date="2016-03" db="EMBL/GenBank/DDBJ databases">
        <title>Mechanisms controlling the formation of the plant cell surface in tip-growing cells are functionally conserved among land plants.</title>
        <authorList>
            <person name="Honkanen S."/>
            <person name="Jones V.A."/>
            <person name="Morieri G."/>
            <person name="Champion C."/>
            <person name="Hetherington A.J."/>
            <person name="Kelly S."/>
            <person name="Saint-Marcoux D."/>
            <person name="Proust H."/>
            <person name="Prescott H."/>
            <person name="Dolan L."/>
        </authorList>
    </citation>
    <scope>NUCLEOTIDE SEQUENCE [LARGE SCALE GENOMIC DNA]</scope>
    <source>
        <tissue evidence="2">Whole gametophyte</tissue>
    </source>
</reference>
<protein>
    <submittedName>
        <fullName evidence="2">Uncharacterized protein</fullName>
    </submittedName>
</protein>
<evidence type="ECO:0000313" key="2">
    <source>
        <dbReference type="EMBL" id="OAE19762.1"/>
    </source>
</evidence>
<proteinExistence type="predicted"/>
<feature type="region of interest" description="Disordered" evidence="1">
    <location>
        <begin position="1"/>
        <end position="77"/>
    </location>
</feature>
<organism evidence="2 3">
    <name type="scientific">Marchantia polymorpha subsp. ruderalis</name>
    <dbReference type="NCBI Taxonomy" id="1480154"/>
    <lineage>
        <taxon>Eukaryota</taxon>
        <taxon>Viridiplantae</taxon>
        <taxon>Streptophyta</taxon>
        <taxon>Embryophyta</taxon>
        <taxon>Marchantiophyta</taxon>
        <taxon>Marchantiopsida</taxon>
        <taxon>Marchantiidae</taxon>
        <taxon>Marchantiales</taxon>
        <taxon>Marchantiaceae</taxon>
        <taxon>Marchantia</taxon>
    </lineage>
</organism>
<sequence length="137" mass="14719">MGLATDRQFMKGRAQGRKFQHGHRVSRSFVLPKKGNGKGTGSQKRGQAARPDLVVGRVGVGSAAERGQQQQHDEGTRAAFRLAYNVLETTADKHGESASLSSGAQHELLQFGVPFARAPCAPAPSVEVWRCGGRMVH</sequence>
<gene>
    <name evidence="2" type="ORF">AXG93_2958s1380</name>
</gene>
<feature type="compositionally biased region" description="Basic residues" evidence="1">
    <location>
        <begin position="14"/>
        <end position="26"/>
    </location>
</feature>
<dbReference type="Proteomes" id="UP000077202">
    <property type="component" value="Unassembled WGS sequence"/>
</dbReference>
<dbReference type="AlphaFoldDB" id="A0A176VHB4"/>
<name>A0A176VHB4_MARPO</name>
<evidence type="ECO:0000313" key="3">
    <source>
        <dbReference type="Proteomes" id="UP000077202"/>
    </source>
</evidence>
<evidence type="ECO:0000256" key="1">
    <source>
        <dbReference type="SAM" id="MobiDB-lite"/>
    </source>
</evidence>